<proteinExistence type="predicted"/>
<reference evidence="1" key="1">
    <citation type="submission" date="2014-09" db="EMBL/GenBank/DDBJ databases">
        <authorList>
            <person name="Magalhaes I.L.F."/>
            <person name="Oliveira U."/>
            <person name="Santos F.R."/>
            <person name="Vidigal T.H.D.A."/>
            <person name="Brescovit A.D."/>
            <person name="Santos A.J."/>
        </authorList>
    </citation>
    <scope>NUCLEOTIDE SEQUENCE</scope>
    <source>
        <tissue evidence="1">Shoot tissue taken approximately 20 cm above the soil surface</tissue>
    </source>
</reference>
<sequence>MLHPSVDLKRFEFQQNNLIYERQNGRSQLMP</sequence>
<reference evidence="1" key="2">
    <citation type="journal article" date="2015" name="Data Brief">
        <title>Shoot transcriptome of the giant reed, Arundo donax.</title>
        <authorList>
            <person name="Barrero R.A."/>
            <person name="Guerrero F.D."/>
            <person name="Moolhuijzen P."/>
            <person name="Goolsby J.A."/>
            <person name="Tidwell J."/>
            <person name="Bellgard S.E."/>
            <person name="Bellgard M.I."/>
        </authorList>
    </citation>
    <scope>NUCLEOTIDE SEQUENCE</scope>
    <source>
        <tissue evidence="1">Shoot tissue taken approximately 20 cm above the soil surface</tissue>
    </source>
</reference>
<evidence type="ECO:0000313" key="1">
    <source>
        <dbReference type="EMBL" id="JAE07806.1"/>
    </source>
</evidence>
<accession>A0A0A9FCE2</accession>
<protein>
    <submittedName>
        <fullName evidence="1">Uncharacterized protein</fullName>
    </submittedName>
</protein>
<dbReference type="AlphaFoldDB" id="A0A0A9FCE2"/>
<organism evidence="1">
    <name type="scientific">Arundo donax</name>
    <name type="common">Giant reed</name>
    <name type="synonym">Donax arundinaceus</name>
    <dbReference type="NCBI Taxonomy" id="35708"/>
    <lineage>
        <taxon>Eukaryota</taxon>
        <taxon>Viridiplantae</taxon>
        <taxon>Streptophyta</taxon>
        <taxon>Embryophyta</taxon>
        <taxon>Tracheophyta</taxon>
        <taxon>Spermatophyta</taxon>
        <taxon>Magnoliopsida</taxon>
        <taxon>Liliopsida</taxon>
        <taxon>Poales</taxon>
        <taxon>Poaceae</taxon>
        <taxon>PACMAD clade</taxon>
        <taxon>Arundinoideae</taxon>
        <taxon>Arundineae</taxon>
        <taxon>Arundo</taxon>
    </lineage>
</organism>
<dbReference type="EMBL" id="GBRH01190090">
    <property type="protein sequence ID" value="JAE07806.1"/>
    <property type="molecule type" value="Transcribed_RNA"/>
</dbReference>
<name>A0A0A9FCE2_ARUDO</name>